<dbReference type="AlphaFoldDB" id="A0A8I2B5M0"/>
<evidence type="ECO:0000256" key="1">
    <source>
        <dbReference type="SAM" id="MobiDB-lite"/>
    </source>
</evidence>
<dbReference type="Pfam" id="PF09524">
    <property type="entry name" value="Phg_2220_C"/>
    <property type="match status" value="1"/>
</dbReference>
<dbReference type="Proteomes" id="UP000664658">
    <property type="component" value="Unassembled WGS sequence"/>
</dbReference>
<dbReference type="Pfam" id="PF13730">
    <property type="entry name" value="HTH_36"/>
    <property type="match status" value="1"/>
</dbReference>
<protein>
    <submittedName>
        <fullName evidence="3">Conserved phage C-terminal domain-containing protein</fullName>
    </submittedName>
</protein>
<feature type="region of interest" description="Disordered" evidence="1">
    <location>
        <begin position="109"/>
        <end position="128"/>
    </location>
</feature>
<dbReference type="EMBL" id="JAFNAA010000011">
    <property type="protein sequence ID" value="MBO1108748.1"/>
    <property type="molecule type" value="Genomic_DNA"/>
</dbReference>
<dbReference type="RefSeq" id="WP_207542201.1">
    <property type="nucleotide sequence ID" value="NZ_JAFNAA010000011.1"/>
</dbReference>
<accession>A0A8I2B5M0</accession>
<proteinExistence type="predicted"/>
<organism evidence="3 4">
    <name type="scientific">Plesiomonas shigelloides</name>
    <name type="common">Aeromonas shigelloides</name>
    <dbReference type="NCBI Taxonomy" id="703"/>
    <lineage>
        <taxon>Bacteria</taxon>
        <taxon>Pseudomonadati</taxon>
        <taxon>Pseudomonadota</taxon>
        <taxon>Gammaproteobacteria</taxon>
        <taxon>Enterobacterales</taxon>
        <taxon>Enterobacteriaceae</taxon>
        <taxon>Plesiomonas</taxon>
    </lineage>
</organism>
<reference evidence="3" key="1">
    <citation type="submission" date="2021-03" db="EMBL/GenBank/DDBJ databases">
        <title>Plesiomonas shigelloides zfcc0051, isolated from zebrafish feces.</title>
        <authorList>
            <person name="Vanderhoek Z."/>
            <person name="Gaulke C."/>
        </authorList>
    </citation>
    <scope>NUCLEOTIDE SEQUENCE</scope>
    <source>
        <strain evidence="3">Zfcc0051</strain>
    </source>
</reference>
<feature type="region of interest" description="Disordered" evidence="1">
    <location>
        <begin position="141"/>
        <end position="177"/>
    </location>
</feature>
<dbReference type="InterPro" id="IPR036390">
    <property type="entry name" value="WH_DNA-bd_sf"/>
</dbReference>
<gene>
    <name evidence="3" type="ORF">J2R62_11040</name>
</gene>
<dbReference type="SUPFAM" id="SSF46785">
    <property type="entry name" value="Winged helix' DNA-binding domain"/>
    <property type="match status" value="1"/>
</dbReference>
<sequence length="314" mass="34646">MSIDAMRWAKPIKTGRSSSKAVLTWLADMCGADLCAYPSIAALADATELNVKTVQTSLKHLVELGLIEDTGERRGLTRQVIVYRLVGVNESYADSQHHQKRACFNTTKNGAVNKENTPKNGNVTENGCVNQMNTTENGTVTEVKTPNFGAKDTQKRGTESTSNLKDLRSNPLTPKGEDVRQQVSDLIDHLNQNLVKLASKLGKPAPTMGFRAGTANVRMISARLREGYTMDDCRMVLDYLSEMWGADVEMREHLCPTTIFRPSKFEDRVVKAHNWNDAGRPSRAGNSWDRNAPSAFNLSDALDDTTWADNGLGL</sequence>
<evidence type="ECO:0000259" key="2">
    <source>
        <dbReference type="Pfam" id="PF09524"/>
    </source>
</evidence>
<evidence type="ECO:0000313" key="3">
    <source>
        <dbReference type="EMBL" id="MBO1108748.1"/>
    </source>
</evidence>
<evidence type="ECO:0000313" key="4">
    <source>
        <dbReference type="Proteomes" id="UP000664658"/>
    </source>
</evidence>
<comment type="caution">
    <text evidence="3">The sequence shown here is derived from an EMBL/GenBank/DDBJ whole genome shotgun (WGS) entry which is preliminary data.</text>
</comment>
<feature type="domain" description="Phage conserved hypothetical protein C-terminal" evidence="2">
    <location>
        <begin position="210"/>
        <end position="266"/>
    </location>
</feature>
<dbReference type="InterPro" id="IPR011741">
    <property type="entry name" value="Phg_2220_C"/>
</dbReference>
<name>A0A8I2B5M0_PLESH</name>